<dbReference type="AlphaFoldDB" id="A0AAN6ICE5"/>
<dbReference type="InterPro" id="IPR004841">
    <property type="entry name" value="AA-permease/SLC12A_dom"/>
</dbReference>
<feature type="transmembrane region" description="Helical" evidence="6">
    <location>
        <begin position="205"/>
        <end position="223"/>
    </location>
</feature>
<evidence type="ECO:0000256" key="2">
    <source>
        <dbReference type="ARBA" id="ARBA00022448"/>
    </source>
</evidence>
<dbReference type="Gene3D" id="1.20.1740.10">
    <property type="entry name" value="Amino acid/polyamine transporter I"/>
    <property type="match status" value="1"/>
</dbReference>
<evidence type="ECO:0000256" key="3">
    <source>
        <dbReference type="ARBA" id="ARBA00022692"/>
    </source>
</evidence>
<protein>
    <submittedName>
        <fullName evidence="8">Histidine permease</fullName>
    </submittedName>
</protein>
<dbReference type="Proteomes" id="UP001203852">
    <property type="component" value="Unassembled WGS sequence"/>
</dbReference>
<feature type="transmembrane region" description="Helical" evidence="6">
    <location>
        <begin position="130"/>
        <end position="151"/>
    </location>
</feature>
<dbReference type="Pfam" id="PF00324">
    <property type="entry name" value="AA_permease"/>
    <property type="match status" value="1"/>
</dbReference>
<feature type="transmembrane region" description="Helical" evidence="6">
    <location>
        <begin position="411"/>
        <end position="432"/>
    </location>
</feature>
<evidence type="ECO:0000313" key="8">
    <source>
        <dbReference type="EMBL" id="KAI1612682.1"/>
    </source>
</evidence>
<feature type="transmembrane region" description="Helical" evidence="6">
    <location>
        <begin position="171"/>
        <end position="193"/>
    </location>
</feature>
<dbReference type="GO" id="GO:0016020">
    <property type="term" value="C:membrane"/>
    <property type="evidence" value="ECO:0007669"/>
    <property type="project" value="UniProtKB-SubCell"/>
</dbReference>
<evidence type="ECO:0000256" key="1">
    <source>
        <dbReference type="ARBA" id="ARBA00004141"/>
    </source>
</evidence>
<organism evidence="8 9">
    <name type="scientific">Exophiala viscosa</name>
    <dbReference type="NCBI Taxonomy" id="2486360"/>
    <lineage>
        <taxon>Eukaryota</taxon>
        <taxon>Fungi</taxon>
        <taxon>Dikarya</taxon>
        <taxon>Ascomycota</taxon>
        <taxon>Pezizomycotina</taxon>
        <taxon>Eurotiomycetes</taxon>
        <taxon>Chaetothyriomycetidae</taxon>
        <taxon>Chaetothyriales</taxon>
        <taxon>Herpotrichiellaceae</taxon>
        <taxon>Exophiala</taxon>
    </lineage>
</organism>
<dbReference type="FunFam" id="1.20.1740.10:FF:000001">
    <property type="entry name" value="Amino acid permease"/>
    <property type="match status" value="1"/>
</dbReference>
<evidence type="ECO:0000256" key="5">
    <source>
        <dbReference type="ARBA" id="ARBA00023136"/>
    </source>
</evidence>
<feature type="transmembrane region" description="Helical" evidence="6">
    <location>
        <begin position="90"/>
        <end position="118"/>
    </location>
</feature>
<comment type="caution">
    <text evidence="8">The sequence shown here is derived from an EMBL/GenBank/DDBJ whole genome shotgun (WGS) entry which is preliminary data.</text>
</comment>
<dbReference type="EMBL" id="MU404354">
    <property type="protein sequence ID" value="KAI1612682.1"/>
    <property type="molecule type" value="Genomic_DNA"/>
</dbReference>
<dbReference type="GO" id="GO:0015171">
    <property type="term" value="F:amino acid transmembrane transporter activity"/>
    <property type="evidence" value="ECO:0007669"/>
    <property type="project" value="TreeGrafter"/>
</dbReference>
<keyword evidence="3 6" id="KW-0812">Transmembrane</keyword>
<feature type="transmembrane region" description="Helical" evidence="6">
    <location>
        <begin position="337"/>
        <end position="356"/>
    </location>
</feature>
<evidence type="ECO:0000256" key="6">
    <source>
        <dbReference type="SAM" id="Phobius"/>
    </source>
</evidence>
<evidence type="ECO:0000256" key="4">
    <source>
        <dbReference type="ARBA" id="ARBA00022989"/>
    </source>
</evidence>
<dbReference type="InterPro" id="IPR050524">
    <property type="entry name" value="APC_YAT"/>
</dbReference>
<gene>
    <name evidence="8" type="ORF">EDD36DRAFT_487714</name>
</gene>
<feature type="transmembrane region" description="Helical" evidence="6">
    <location>
        <begin position="482"/>
        <end position="503"/>
    </location>
</feature>
<evidence type="ECO:0000313" key="9">
    <source>
        <dbReference type="Proteomes" id="UP001203852"/>
    </source>
</evidence>
<feature type="transmembrane region" description="Helical" evidence="6">
    <location>
        <begin position="295"/>
        <end position="317"/>
    </location>
</feature>
<feature type="transmembrane region" description="Helical" evidence="6">
    <location>
        <begin position="253"/>
        <end position="275"/>
    </location>
</feature>
<dbReference type="PIRSF" id="PIRSF006060">
    <property type="entry name" value="AA_transporter"/>
    <property type="match status" value="1"/>
</dbReference>
<evidence type="ECO:0000259" key="7">
    <source>
        <dbReference type="Pfam" id="PF00324"/>
    </source>
</evidence>
<dbReference type="PANTHER" id="PTHR43341">
    <property type="entry name" value="AMINO ACID PERMEASE"/>
    <property type="match status" value="1"/>
</dbReference>
<comment type="subcellular location">
    <subcellularLocation>
        <location evidence="1">Membrane</location>
        <topology evidence="1">Multi-pass membrane protein</topology>
    </subcellularLocation>
</comment>
<feature type="domain" description="Amino acid permease/ SLC12A" evidence="7">
    <location>
        <begin position="61"/>
        <end position="511"/>
    </location>
</feature>
<keyword evidence="5 6" id="KW-0472">Membrane</keyword>
<feature type="transmembrane region" description="Helical" evidence="6">
    <location>
        <begin position="382"/>
        <end position="399"/>
    </location>
</feature>
<feature type="transmembrane region" description="Helical" evidence="6">
    <location>
        <begin position="64"/>
        <end position="84"/>
    </location>
</feature>
<keyword evidence="9" id="KW-1185">Reference proteome</keyword>
<proteinExistence type="predicted"/>
<accession>A0AAN6ICE5</accession>
<dbReference type="PANTHER" id="PTHR43341:SF38">
    <property type="entry name" value="PROLINE TRANSPORTER (EUROFUNG)"/>
    <property type="match status" value="1"/>
</dbReference>
<keyword evidence="2" id="KW-0813">Transport</keyword>
<reference evidence="8" key="1">
    <citation type="journal article" date="2022" name="bioRxiv">
        <title>Deciphering the potential niche of two novel black yeast fungi from a biological soil crust based on their genomes, phenotypes, and melanin regulation.</title>
        <authorList>
            <consortium name="DOE Joint Genome Institute"/>
            <person name="Carr E.C."/>
            <person name="Barton Q."/>
            <person name="Grambo S."/>
            <person name="Sullivan M."/>
            <person name="Renfro C.M."/>
            <person name="Kuo A."/>
            <person name="Pangilinan J."/>
            <person name="Lipzen A."/>
            <person name="Keymanesh K."/>
            <person name="Savage E."/>
            <person name="Barry K."/>
            <person name="Grigoriev I.V."/>
            <person name="Riekhof W.R."/>
            <person name="Harris S.S."/>
        </authorList>
    </citation>
    <scope>NUCLEOTIDE SEQUENCE</scope>
    <source>
        <strain evidence="8">JF 03-4F</strain>
    </source>
</reference>
<sequence>MPEGQAETASAFGPKTKEECRGSVPRMTIGDRYVDSCLPVDRYQMTVTNADTTRRGLKARHAQMIALGGTIGTGLFVGSGGQLARGGPAFIVVAYILLAIFVYFVLTAISEVAVYLPVNGGTMSYIGHRYVSNSLGFAMGYLYWYSLGILVPYEITAAAVVIDYWNSPINIAVWITIFIVVIVGLNLLPVSFYGESEFWFASLKVLLLLGLFILTIILFWGGGPDQHGILGFHYWKDPGATNVYLETGTTGRFLAFLITLVSGAFAFTFAPELLIVCSAEMENPRRNLPKAANIYFFRLVFFYVGCVFAIGLIWVGAKASAFTVGIQNAGIKVLPSIINAVILMSAWSSGNSFLYMSSRSLYSLAVAGNAPKMFARCSKRGVPYPAVIASSLFCALAYLNCANTSAVVFEWFVNLTNTSGFISWMCCCIIYIRFRMACKAQGITGRDLPYHSFLQPWGAWAALVFFTFLLLINGFNVFWPEYWSASSFLTAYIGLPIFLAIYLTHRMIYRSDKWAFAPDQVDLTTGLDEALAQDNPNPEKKGWKALLRRAFT</sequence>
<name>A0AAN6ICE5_9EURO</name>
<feature type="transmembrane region" description="Helical" evidence="6">
    <location>
        <begin position="453"/>
        <end position="476"/>
    </location>
</feature>
<keyword evidence="4 6" id="KW-1133">Transmembrane helix</keyword>